<accession>A0A5C1A8W0</accession>
<dbReference type="Gene3D" id="2.30.30.40">
    <property type="entry name" value="SH3 Domains"/>
    <property type="match status" value="1"/>
</dbReference>
<dbReference type="GO" id="GO:0005829">
    <property type="term" value="C:cytosol"/>
    <property type="evidence" value="ECO:0007669"/>
    <property type="project" value="TreeGrafter"/>
</dbReference>
<reference evidence="3" key="1">
    <citation type="submission" date="2019-08" db="EMBL/GenBank/DDBJ databases">
        <title>Limnoglobus roseus gen. nov., sp. nov., a novel freshwater planctomycete with a giant genome from the family Gemmataceae.</title>
        <authorList>
            <person name="Kulichevskaya I.S."/>
            <person name="Naumoff D.G."/>
            <person name="Miroshnikov K."/>
            <person name="Ivanova A."/>
            <person name="Philippov D.A."/>
            <person name="Hakobyan A."/>
            <person name="Rijpstra I.C."/>
            <person name="Sinninghe Damste J.S."/>
            <person name="Liesack W."/>
            <person name="Dedysh S.N."/>
        </authorList>
    </citation>
    <scope>NUCLEOTIDE SEQUENCE [LARGE SCALE GENOMIC DNA]</scope>
    <source>
        <strain evidence="3">PX52</strain>
    </source>
</reference>
<evidence type="ECO:0000259" key="1">
    <source>
        <dbReference type="PROSITE" id="PS50851"/>
    </source>
</evidence>
<name>A0A5C1A8W0_9BACT</name>
<dbReference type="AlphaFoldDB" id="A0A5C1A8W0"/>
<sequence>MLLLTFQIGPEAVGLDIRRVREVIPRVRLQRPTGGPAWLAGVFVYHGRVVPVIDLHQLAGHAPCPHHLSSRIILLPVAGDAAGEHLYGILAAQVADLREVPDGVPAMNSLVEDGGIDLGSTVADGGGVLRLLDPERMLPAAARRQILLAAGVPA</sequence>
<dbReference type="RefSeq" id="WP_149108502.1">
    <property type="nucleotide sequence ID" value="NZ_CP042425.1"/>
</dbReference>
<dbReference type="InterPro" id="IPR036061">
    <property type="entry name" value="CheW-like_dom_sf"/>
</dbReference>
<dbReference type="SMART" id="SM00260">
    <property type="entry name" value="CheW"/>
    <property type="match status" value="1"/>
</dbReference>
<organism evidence="2 3">
    <name type="scientific">Limnoglobus roseus</name>
    <dbReference type="NCBI Taxonomy" id="2598579"/>
    <lineage>
        <taxon>Bacteria</taxon>
        <taxon>Pseudomonadati</taxon>
        <taxon>Planctomycetota</taxon>
        <taxon>Planctomycetia</taxon>
        <taxon>Gemmatales</taxon>
        <taxon>Gemmataceae</taxon>
        <taxon>Limnoglobus</taxon>
    </lineage>
</organism>
<dbReference type="Proteomes" id="UP000324974">
    <property type="component" value="Chromosome"/>
</dbReference>
<protein>
    <submittedName>
        <fullName evidence="2">Chemotaxis protein CheW</fullName>
    </submittedName>
</protein>
<dbReference type="PROSITE" id="PS50851">
    <property type="entry name" value="CHEW"/>
    <property type="match status" value="1"/>
</dbReference>
<dbReference type="Pfam" id="PF01584">
    <property type="entry name" value="CheW"/>
    <property type="match status" value="1"/>
</dbReference>
<proteinExistence type="predicted"/>
<gene>
    <name evidence="2" type="ORF">PX52LOC_00396</name>
</gene>
<dbReference type="GO" id="GO:0006935">
    <property type="term" value="P:chemotaxis"/>
    <property type="evidence" value="ECO:0007669"/>
    <property type="project" value="InterPro"/>
</dbReference>
<dbReference type="InterPro" id="IPR039315">
    <property type="entry name" value="CheW"/>
</dbReference>
<dbReference type="OrthoDB" id="21913at2"/>
<keyword evidence="3" id="KW-1185">Reference proteome</keyword>
<dbReference type="GO" id="GO:0007165">
    <property type="term" value="P:signal transduction"/>
    <property type="evidence" value="ECO:0007669"/>
    <property type="project" value="InterPro"/>
</dbReference>
<evidence type="ECO:0000313" key="3">
    <source>
        <dbReference type="Proteomes" id="UP000324974"/>
    </source>
</evidence>
<dbReference type="PANTHER" id="PTHR22617:SF43">
    <property type="entry name" value="PROTEIN PILI"/>
    <property type="match status" value="1"/>
</dbReference>
<dbReference type="InterPro" id="IPR002545">
    <property type="entry name" value="CheW-lke_dom"/>
</dbReference>
<evidence type="ECO:0000313" key="2">
    <source>
        <dbReference type="EMBL" id="QEL13538.1"/>
    </source>
</evidence>
<dbReference type="PANTHER" id="PTHR22617">
    <property type="entry name" value="CHEMOTAXIS SENSOR HISTIDINE KINASE-RELATED"/>
    <property type="match status" value="1"/>
</dbReference>
<dbReference type="SUPFAM" id="SSF50341">
    <property type="entry name" value="CheW-like"/>
    <property type="match status" value="1"/>
</dbReference>
<feature type="domain" description="CheW-like" evidence="1">
    <location>
        <begin position="1"/>
        <end position="143"/>
    </location>
</feature>
<dbReference type="EMBL" id="CP042425">
    <property type="protein sequence ID" value="QEL13538.1"/>
    <property type="molecule type" value="Genomic_DNA"/>
</dbReference>
<dbReference type="KEGG" id="lrs:PX52LOC_00396"/>
<dbReference type="Gene3D" id="2.40.50.180">
    <property type="entry name" value="CheA-289, Domain 4"/>
    <property type="match status" value="1"/>
</dbReference>